<evidence type="ECO:0000313" key="15">
    <source>
        <dbReference type="Proteomes" id="UP000007460"/>
    </source>
</evidence>
<evidence type="ECO:0000256" key="5">
    <source>
        <dbReference type="ARBA" id="ARBA00052218"/>
    </source>
</evidence>
<dbReference type="NCBIfam" id="NF004281">
    <property type="entry name" value="PRK05690.1"/>
    <property type="match status" value="1"/>
</dbReference>
<dbReference type="InterPro" id="IPR035985">
    <property type="entry name" value="Ubiquitin-activating_enz"/>
</dbReference>
<keyword evidence="15" id="KW-1185">Reference proteome</keyword>
<dbReference type="GO" id="GO:0004792">
    <property type="term" value="F:thiosulfate-cyanide sulfurtransferase activity"/>
    <property type="evidence" value="ECO:0007669"/>
    <property type="project" value="TreeGrafter"/>
</dbReference>
<protein>
    <recommendedName>
        <fullName evidence="9">Molybdopterin-synthase adenylyltransferase</fullName>
        <ecNumber evidence="8">2.7.7.80</ecNumber>
    </recommendedName>
    <alternativeName>
        <fullName evidence="12">MoaD protein adenylase</fullName>
    </alternativeName>
    <alternativeName>
        <fullName evidence="10">Molybdopterin-converting factor subunit 1 adenylase</fullName>
    </alternativeName>
    <alternativeName>
        <fullName evidence="11">Sulfur carrier protein MoaD adenylyltransferase</fullName>
    </alternativeName>
</protein>
<dbReference type="KEGG" id="apb:SAR116_1567"/>
<evidence type="ECO:0000256" key="11">
    <source>
        <dbReference type="ARBA" id="ARBA00075328"/>
    </source>
</evidence>
<dbReference type="Proteomes" id="UP000007460">
    <property type="component" value="Chromosome"/>
</dbReference>
<organism evidence="14 15">
    <name type="scientific">Puniceispirillum marinum (strain IMCC1322)</name>
    <dbReference type="NCBI Taxonomy" id="488538"/>
    <lineage>
        <taxon>Bacteria</taxon>
        <taxon>Pseudomonadati</taxon>
        <taxon>Pseudomonadota</taxon>
        <taxon>Alphaproteobacteria</taxon>
        <taxon>Candidatus Puniceispirillales</taxon>
        <taxon>Candidatus Puniceispirillaceae</taxon>
        <taxon>Candidatus Puniceispirillum</taxon>
    </lineage>
</organism>
<gene>
    <name evidence="14" type="ordered locus">SAR116_1567</name>
</gene>
<evidence type="ECO:0000256" key="7">
    <source>
        <dbReference type="ARBA" id="ARBA00063809"/>
    </source>
</evidence>
<dbReference type="GO" id="GO:0008641">
    <property type="term" value="F:ubiquitin-like modifier activating enzyme activity"/>
    <property type="evidence" value="ECO:0007669"/>
    <property type="project" value="InterPro"/>
</dbReference>
<dbReference type="PANTHER" id="PTHR10953:SF102">
    <property type="entry name" value="ADENYLYLTRANSFERASE AND SULFURTRANSFERASE MOCS3"/>
    <property type="match status" value="1"/>
</dbReference>
<evidence type="ECO:0000256" key="8">
    <source>
        <dbReference type="ARBA" id="ARBA00066884"/>
    </source>
</evidence>
<sequence>MLNDDDLHRYARQIIMPEIDEQGQQTLAAAKVLVIGAGGLGAPVILYLAAAGIGQLTILDDDKVALTDLNRQIIYAMPDIGAGKARQAASAATNLNPVITPTYIDARLNPDNAETLIKAHDIIVDCSDNPDTRQLVGRTCHHMQRPLVFGGAVQLEGQISVFQSGLDGHADAPCFCCVFPAMPDARQAPRCSQVGILGPVTGIIGAMQALETIKLCLGLGTNLTGKLVLFDGRDMRMMEIATAKNPHCPCCGIQPLHNED</sequence>
<evidence type="ECO:0000256" key="1">
    <source>
        <dbReference type="ARBA" id="ARBA00009919"/>
    </source>
</evidence>
<dbReference type="EC" id="2.7.7.80" evidence="8"/>
<evidence type="ECO:0000256" key="4">
    <source>
        <dbReference type="ARBA" id="ARBA00022840"/>
    </source>
</evidence>
<evidence type="ECO:0000256" key="2">
    <source>
        <dbReference type="ARBA" id="ARBA00022679"/>
    </source>
</evidence>
<name>D5BU63_PUNMI</name>
<dbReference type="CDD" id="cd00757">
    <property type="entry name" value="ThiF_MoeB_HesA_family"/>
    <property type="match status" value="1"/>
</dbReference>
<evidence type="ECO:0000259" key="13">
    <source>
        <dbReference type="Pfam" id="PF00899"/>
    </source>
</evidence>
<dbReference type="HOGENOM" id="CLU_013325_10_3_5"/>
<feature type="domain" description="THIF-type NAD/FAD binding fold" evidence="13">
    <location>
        <begin position="10"/>
        <end position="250"/>
    </location>
</feature>
<dbReference type="RefSeq" id="WP_013046437.1">
    <property type="nucleotide sequence ID" value="NC_014010.1"/>
</dbReference>
<keyword evidence="4" id="KW-0067">ATP-binding</keyword>
<comment type="function">
    <text evidence="6">Catalyzes the adenylation by ATP of the carboxyl group of the C-terminal glycine of sulfur carrier protein MoaD.</text>
</comment>
<proteinExistence type="inferred from homology"/>
<comment type="similarity">
    <text evidence="1">Belongs to the HesA/MoeB/ThiF family.</text>
</comment>
<dbReference type="Gene3D" id="3.40.50.720">
    <property type="entry name" value="NAD(P)-binding Rossmann-like Domain"/>
    <property type="match status" value="1"/>
</dbReference>
<evidence type="ECO:0000256" key="3">
    <source>
        <dbReference type="ARBA" id="ARBA00022741"/>
    </source>
</evidence>
<dbReference type="EMBL" id="CP001751">
    <property type="protein sequence ID" value="ADE39810.1"/>
    <property type="molecule type" value="Genomic_DNA"/>
</dbReference>
<evidence type="ECO:0000256" key="6">
    <source>
        <dbReference type="ARBA" id="ARBA00055169"/>
    </source>
</evidence>
<dbReference type="InterPro" id="IPR045886">
    <property type="entry name" value="ThiF/MoeB/HesA"/>
</dbReference>
<comment type="catalytic activity">
    <reaction evidence="5">
        <text>[molybdopterin-synthase sulfur-carrier protein]-C-terminal Gly-Gly + ATP + H(+) = [molybdopterin-synthase sulfur-carrier protein]-C-terminal Gly-Gly-AMP + diphosphate</text>
        <dbReference type="Rhea" id="RHEA:43616"/>
        <dbReference type="Rhea" id="RHEA-COMP:12159"/>
        <dbReference type="Rhea" id="RHEA-COMP:12202"/>
        <dbReference type="ChEBI" id="CHEBI:15378"/>
        <dbReference type="ChEBI" id="CHEBI:30616"/>
        <dbReference type="ChEBI" id="CHEBI:33019"/>
        <dbReference type="ChEBI" id="CHEBI:90618"/>
        <dbReference type="ChEBI" id="CHEBI:90778"/>
        <dbReference type="EC" id="2.7.7.80"/>
    </reaction>
</comment>
<dbReference type="PANTHER" id="PTHR10953">
    <property type="entry name" value="UBIQUITIN-ACTIVATING ENZYME E1"/>
    <property type="match status" value="1"/>
</dbReference>
<keyword evidence="14" id="KW-0548">Nucleotidyltransferase</keyword>
<dbReference type="STRING" id="488538.SAR116_1567"/>
<dbReference type="InterPro" id="IPR000594">
    <property type="entry name" value="ThiF_NAD_FAD-bd"/>
</dbReference>
<keyword evidence="2 14" id="KW-0808">Transferase</keyword>
<dbReference type="GO" id="GO:0005737">
    <property type="term" value="C:cytoplasm"/>
    <property type="evidence" value="ECO:0007669"/>
    <property type="project" value="TreeGrafter"/>
</dbReference>
<accession>D5BU63</accession>
<comment type="subunit">
    <text evidence="7">Homodimer. Forms a stable heterotetrameric complex of 2 MoeB and 2 MoaD during adenylation of MoaD.</text>
</comment>
<evidence type="ECO:0000256" key="10">
    <source>
        <dbReference type="ARBA" id="ARBA00075110"/>
    </source>
</evidence>
<reference evidence="14 15" key="1">
    <citation type="journal article" date="2010" name="J. Bacteriol.">
        <title>Complete genome sequence of "Candidatus Puniceispirillum marinum" IMCC1322, a representative of the SAR116 clade in the Alphaproteobacteria.</title>
        <authorList>
            <person name="Oh H.M."/>
            <person name="Kwon K.K."/>
            <person name="Kang I."/>
            <person name="Kang S.G."/>
            <person name="Lee J.H."/>
            <person name="Kim S.J."/>
            <person name="Cho J.C."/>
        </authorList>
    </citation>
    <scope>NUCLEOTIDE SEQUENCE [LARGE SCALE GENOMIC DNA]</scope>
    <source>
        <strain evidence="14 15">IMCC1322</strain>
    </source>
</reference>
<dbReference type="eggNOG" id="COG0476">
    <property type="taxonomic scope" value="Bacteria"/>
</dbReference>
<dbReference type="SUPFAM" id="SSF69572">
    <property type="entry name" value="Activating enzymes of the ubiquitin-like proteins"/>
    <property type="match status" value="1"/>
</dbReference>
<dbReference type="AlphaFoldDB" id="D5BU63"/>
<evidence type="ECO:0000256" key="12">
    <source>
        <dbReference type="ARBA" id="ARBA00078531"/>
    </source>
</evidence>
<evidence type="ECO:0000313" key="14">
    <source>
        <dbReference type="EMBL" id="ADE39810.1"/>
    </source>
</evidence>
<dbReference type="GO" id="GO:0005524">
    <property type="term" value="F:ATP binding"/>
    <property type="evidence" value="ECO:0007669"/>
    <property type="project" value="UniProtKB-KW"/>
</dbReference>
<dbReference type="GO" id="GO:0061605">
    <property type="term" value="F:molybdopterin-synthase adenylyltransferase activity"/>
    <property type="evidence" value="ECO:0007669"/>
    <property type="project" value="UniProtKB-EC"/>
</dbReference>
<keyword evidence="3" id="KW-0547">Nucleotide-binding</keyword>
<dbReference type="FunFam" id="3.40.50.720:FF:000033">
    <property type="entry name" value="Adenylyltransferase and sulfurtransferase MOCS3"/>
    <property type="match status" value="1"/>
</dbReference>
<dbReference type="Pfam" id="PF00899">
    <property type="entry name" value="ThiF"/>
    <property type="match status" value="1"/>
</dbReference>
<evidence type="ECO:0000256" key="9">
    <source>
        <dbReference type="ARBA" id="ARBA00073635"/>
    </source>
</evidence>